<accession>A0A4R6FIH7</accession>
<organism evidence="1 2">
    <name type="scientific">Stakelama pacifica</name>
    <dbReference type="NCBI Taxonomy" id="517720"/>
    <lineage>
        <taxon>Bacteria</taxon>
        <taxon>Pseudomonadati</taxon>
        <taxon>Pseudomonadota</taxon>
        <taxon>Alphaproteobacteria</taxon>
        <taxon>Sphingomonadales</taxon>
        <taxon>Sphingomonadaceae</taxon>
        <taxon>Stakelama</taxon>
    </lineage>
</organism>
<dbReference type="EMBL" id="SNWD01000008">
    <property type="protein sequence ID" value="TDN81173.1"/>
    <property type="molecule type" value="Genomic_DNA"/>
</dbReference>
<keyword evidence="2" id="KW-1185">Reference proteome</keyword>
<reference evidence="1 2" key="1">
    <citation type="submission" date="2019-03" db="EMBL/GenBank/DDBJ databases">
        <title>Genomic Encyclopedia of Type Strains, Phase IV (KMG-IV): sequencing the most valuable type-strain genomes for metagenomic binning, comparative biology and taxonomic classification.</title>
        <authorList>
            <person name="Goeker M."/>
        </authorList>
    </citation>
    <scope>NUCLEOTIDE SEQUENCE [LARGE SCALE GENOMIC DNA]</scope>
    <source>
        <strain evidence="1 2">DSM 25059</strain>
    </source>
</reference>
<sequence length="46" mass="5062">MTEIAIWTGAEQSVPVFFCLAGGVCRSCELLRFHAEKRPGRPVQGL</sequence>
<proteinExistence type="predicted"/>
<evidence type="ECO:0000313" key="2">
    <source>
        <dbReference type="Proteomes" id="UP000295493"/>
    </source>
</evidence>
<dbReference type="Proteomes" id="UP000295493">
    <property type="component" value="Unassembled WGS sequence"/>
</dbReference>
<evidence type="ECO:0000313" key="1">
    <source>
        <dbReference type="EMBL" id="TDN81173.1"/>
    </source>
</evidence>
<dbReference type="AlphaFoldDB" id="A0A4R6FIH7"/>
<comment type="caution">
    <text evidence="1">The sequence shown here is derived from an EMBL/GenBank/DDBJ whole genome shotgun (WGS) entry which is preliminary data.</text>
</comment>
<protein>
    <submittedName>
        <fullName evidence="1">Uncharacterized protein</fullName>
    </submittedName>
</protein>
<gene>
    <name evidence="1" type="ORF">EV664_108115</name>
</gene>
<name>A0A4R6FIH7_9SPHN</name>